<dbReference type="AlphaFoldDB" id="A0A089LAI0"/>
<dbReference type="GO" id="GO:0016020">
    <property type="term" value="C:membrane"/>
    <property type="evidence" value="ECO:0007669"/>
    <property type="project" value="UniProtKB-SubCell"/>
</dbReference>
<dbReference type="PANTHER" id="PTHR35789">
    <property type="entry name" value="SPORE GERMINATION PROTEIN B3"/>
    <property type="match status" value="1"/>
</dbReference>
<dbReference type="NCBIfam" id="TIGR02887">
    <property type="entry name" value="spore_ger_x_C"/>
    <property type="match status" value="1"/>
</dbReference>
<evidence type="ECO:0000256" key="3">
    <source>
        <dbReference type="ARBA" id="ARBA00022544"/>
    </source>
</evidence>
<keyword evidence="11" id="KW-1185">Reference proteome</keyword>
<evidence type="ECO:0000259" key="9">
    <source>
        <dbReference type="Pfam" id="PF25198"/>
    </source>
</evidence>
<feature type="domain" description="Spore germination protein N-terminal" evidence="9">
    <location>
        <begin position="23"/>
        <end position="173"/>
    </location>
</feature>
<dbReference type="Proteomes" id="UP000029518">
    <property type="component" value="Chromosome"/>
</dbReference>
<evidence type="ECO:0000256" key="7">
    <source>
        <dbReference type="ARBA" id="ARBA00023288"/>
    </source>
</evidence>
<dbReference type="EMBL" id="CP009285">
    <property type="protein sequence ID" value="AIQ58486.1"/>
    <property type="molecule type" value="Genomic_DNA"/>
</dbReference>
<dbReference type="Pfam" id="PF25198">
    <property type="entry name" value="Spore_GerAC_N"/>
    <property type="match status" value="1"/>
</dbReference>
<keyword evidence="6" id="KW-0564">Palmitate</keyword>
<dbReference type="InterPro" id="IPR046953">
    <property type="entry name" value="Spore_GerAC-like_C"/>
</dbReference>
<dbReference type="OrthoDB" id="9816067at2"/>
<reference evidence="10" key="1">
    <citation type="submission" date="2014-08" db="EMBL/GenBank/DDBJ databases">
        <title>Comparative genomics of the Paenibacillus odorifer group.</title>
        <authorList>
            <person name="den Bakker H.C."/>
            <person name="Tsai Y.-C.Y.-C."/>
            <person name="Martin N."/>
            <person name="Korlach J."/>
            <person name="Wiedmann M."/>
        </authorList>
    </citation>
    <scope>NUCLEOTIDE SEQUENCE [LARGE SCALE GENOMIC DNA]</scope>
    <source>
        <strain evidence="10">DSM 13188</strain>
    </source>
</reference>
<dbReference type="PANTHER" id="PTHR35789:SF1">
    <property type="entry name" value="SPORE GERMINATION PROTEIN B3"/>
    <property type="match status" value="1"/>
</dbReference>
<name>A0A089LAI0_PAEBO</name>
<dbReference type="RefSeq" id="WP_042213456.1">
    <property type="nucleotide sequence ID" value="NZ_CP009285.1"/>
</dbReference>
<organism evidence="10 11">
    <name type="scientific">Paenibacillus borealis</name>
    <dbReference type="NCBI Taxonomy" id="160799"/>
    <lineage>
        <taxon>Bacteria</taxon>
        <taxon>Bacillati</taxon>
        <taxon>Bacillota</taxon>
        <taxon>Bacilli</taxon>
        <taxon>Bacillales</taxon>
        <taxon>Paenibacillaceae</taxon>
        <taxon>Paenibacillus</taxon>
    </lineage>
</organism>
<keyword evidence="7" id="KW-0449">Lipoprotein</keyword>
<evidence type="ECO:0000256" key="6">
    <source>
        <dbReference type="ARBA" id="ARBA00023139"/>
    </source>
</evidence>
<comment type="similarity">
    <text evidence="2">Belongs to the GerABKC lipoprotein family.</text>
</comment>
<keyword evidence="4" id="KW-0732">Signal</keyword>
<evidence type="ECO:0000313" key="11">
    <source>
        <dbReference type="Proteomes" id="UP000029518"/>
    </source>
</evidence>
<protein>
    <submittedName>
        <fullName evidence="10">Uncharacterized protein</fullName>
    </submittedName>
</protein>
<feature type="domain" description="Spore germination GerAC-like C-terminal" evidence="8">
    <location>
        <begin position="213"/>
        <end position="379"/>
    </location>
</feature>
<dbReference type="InterPro" id="IPR057336">
    <property type="entry name" value="GerAC_N"/>
</dbReference>
<keyword evidence="3" id="KW-0309">Germination</keyword>
<comment type="subcellular location">
    <subcellularLocation>
        <location evidence="1">Membrane</location>
        <topology evidence="1">Lipid-anchor</topology>
    </subcellularLocation>
</comment>
<accession>A0A089LAI0</accession>
<dbReference type="Gene3D" id="3.30.300.210">
    <property type="entry name" value="Nutrient germinant receptor protein C, domain 3"/>
    <property type="match status" value="1"/>
</dbReference>
<evidence type="ECO:0000256" key="5">
    <source>
        <dbReference type="ARBA" id="ARBA00023136"/>
    </source>
</evidence>
<sequence>MKPLKLILVLVLLLNLTGCWSKLELDELTFVYGLFIDVGEEPGTVEVTISSPLPNRLDSGAQGGGAGDGKSYSMVSKTAPTIPEAILLIQKDLSRKMEASHLKIIVLGKQYAKQGIGDMLEWFQRQPENSLGTYIMAAPGKAKEIPMLTPVFEQLPDQVLNNMARQKILLSTTIRDCILSESYHMGYAMNYLSFGKKSETSEQGKTEYWCGVDGVMLFQDKKMKAILKVKEGRALAWAANQYVQSVNSFSWDDDGKGTATAYFLNDKASSSVKMTPEGPVFHIKLKGRASITSFKDSKQRKADQLSHLLKTKLQEKAVKEVSETLENVQKAGVDVLQLGMLLEWNYPKEWKRLRDHWEDYYSREARIKVTADFKIADFGSEK</sequence>
<dbReference type="KEGG" id="pbd:PBOR_17215"/>
<evidence type="ECO:0000313" key="10">
    <source>
        <dbReference type="EMBL" id="AIQ58486.1"/>
    </source>
</evidence>
<evidence type="ECO:0000259" key="8">
    <source>
        <dbReference type="Pfam" id="PF05504"/>
    </source>
</evidence>
<dbReference type="InterPro" id="IPR008844">
    <property type="entry name" value="Spore_GerAC-like"/>
</dbReference>
<dbReference type="GO" id="GO:0009847">
    <property type="term" value="P:spore germination"/>
    <property type="evidence" value="ECO:0007669"/>
    <property type="project" value="InterPro"/>
</dbReference>
<evidence type="ECO:0000256" key="2">
    <source>
        <dbReference type="ARBA" id="ARBA00007886"/>
    </source>
</evidence>
<dbReference type="InterPro" id="IPR038501">
    <property type="entry name" value="Spore_GerAC_C_sf"/>
</dbReference>
<evidence type="ECO:0000256" key="4">
    <source>
        <dbReference type="ARBA" id="ARBA00022729"/>
    </source>
</evidence>
<proteinExistence type="inferred from homology"/>
<dbReference type="HOGENOM" id="CLU_051140_0_0_9"/>
<keyword evidence="5" id="KW-0472">Membrane</keyword>
<gene>
    <name evidence="10" type="ORF">PBOR_17215</name>
</gene>
<evidence type="ECO:0000256" key="1">
    <source>
        <dbReference type="ARBA" id="ARBA00004635"/>
    </source>
</evidence>
<dbReference type="Pfam" id="PF05504">
    <property type="entry name" value="Spore_GerAC"/>
    <property type="match status" value="1"/>
</dbReference>